<organism evidence="2">
    <name type="scientific">uncultured bacterium CBNPD1 BAC clone 543</name>
    <dbReference type="NCBI Taxonomy" id="417308"/>
    <lineage>
        <taxon>Bacteria</taxon>
        <taxon>environmental samples</taxon>
    </lineage>
</organism>
<feature type="compositionally biased region" description="Basic residues" evidence="1">
    <location>
        <begin position="88"/>
        <end position="99"/>
    </location>
</feature>
<feature type="compositionally biased region" description="Basic residues" evidence="1">
    <location>
        <begin position="346"/>
        <end position="355"/>
    </location>
</feature>
<feature type="region of interest" description="Disordered" evidence="1">
    <location>
        <begin position="80"/>
        <end position="109"/>
    </location>
</feature>
<name>B1N6I2_9BACT</name>
<sequence length="748" mass="85521">MPVCAASQAEPLLDDFRGQVERTLRWLQFDAHGRGALRIKRRETGTLELEARQRNIEVELIGGGAFHRCSNGAWTCEQRSRGSEVEQRRKRRSTGHRHLGAAAHGWSPEVRPLHGTAQLSRVIRCREHTRGQDGRKCSALRLDGGSERTLHLDITQRRGRSESRRARHRQHGNADGSGDEWRQILPGVDLLPRNPQRVDANLRARRLRKGDARGCKARHQTRRNRERAIDRLRRDCILVPRRACGHDCVAERASQGCATARHGSILLHHHRHARNGRLQQHRSNVVGQPRCLGDVEWRNRKTSLGTERVRLTGEQLCPSRHRLHGCHRSTPYRSIDANLHRHRMARGTHINRGRPQRQQDRVRATNRRSARCDPPLHRASVPVDGTADRERQRGAGDIHLHRQRLREPETWNHRRLHGSLHARGRQNELRATLLQTRGGVHTDGIRLQLQRPLRSIQHEDGGDGRTDVTLRIHRSREIWSERRGGQPLDPNRSRDGTRCRIEGRSSLQIDGGHGLLSRGKRNRDFSLHTHLVTQCARDNRPLQTIDHQREPLRRDCERTCLHTQVERHRVHRELAARQQTLCRTPSDAQVACALADLGVCVEIHRTSIRLQRAGAVQVRHGDCRAVSAPSHLQINANNLEYRTAERLERRVGGSRGCGHRQCGRSGPGRRTARRTSPQQPQDRERTIVGGATPNGTRQTHSHWRAQLHERPQAAIHLHIGRDSVPACARDLQSADPLRTTPRQRHLLQ</sequence>
<feature type="compositionally biased region" description="Basic and acidic residues" evidence="1">
    <location>
        <begin position="155"/>
        <end position="164"/>
    </location>
</feature>
<evidence type="ECO:0000256" key="1">
    <source>
        <dbReference type="SAM" id="MobiDB-lite"/>
    </source>
</evidence>
<feature type="compositionally biased region" description="Basic and acidic residues" evidence="1">
    <location>
        <begin position="386"/>
        <end position="410"/>
    </location>
</feature>
<dbReference type="EMBL" id="EF157668">
    <property type="protein sequence ID" value="ABM53527.1"/>
    <property type="molecule type" value="Genomic_DNA"/>
</dbReference>
<reference evidence="2" key="1">
    <citation type="journal article" date="2008" name="FEMS Microbiol. Ecol.">
        <title>Metagenomic analysis of a freshwater toxic cyanobacteria bloom.</title>
        <authorList>
            <person name="Pope P.B."/>
            <person name="Patel B.K."/>
        </authorList>
    </citation>
    <scope>NUCLEOTIDE SEQUENCE</scope>
</reference>
<feature type="region of interest" description="Disordered" evidence="1">
    <location>
        <begin position="155"/>
        <end position="181"/>
    </location>
</feature>
<proteinExistence type="predicted"/>
<feature type="region of interest" description="Disordered" evidence="1">
    <location>
        <begin position="652"/>
        <end position="701"/>
    </location>
</feature>
<evidence type="ECO:0000313" key="2">
    <source>
        <dbReference type="EMBL" id="ABM53527.1"/>
    </source>
</evidence>
<dbReference type="AlphaFoldDB" id="B1N6I2"/>
<accession>B1N6I2</accession>
<feature type="region of interest" description="Disordered" evidence="1">
    <location>
        <begin position="346"/>
        <end position="410"/>
    </location>
</feature>
<protein>
    <submittedName>
        <fullName evidence="2">Uncharacterized protein</fullName>
    </submittedName>
</protein>